<proteinExistence type="predicted"/>
<sequence length="229" mass="25973">MPYFRPEVMLIKHSRSKKPIKIMDPDCAICSQPALAQCECEAKGLDIAVRQAEQRMMTSVFNDIRTWVRGHAQDYILSYFSMLTTRRRDSHAQRLHALNAHYAYYRTHPHPSEIAAADAELKRGIDDDWKASVQRYPEVLEYFYGLVRLDLPGDDEPGVRDPPLSALGGGAAFGGMGRKVRVQEPPRERRERRRSVAPPPMPPQPPRAPSRPQTAFAPMQGYGYVPPGY</sequence>
<dbReference type="OrthoDB" id="5409477at2759"/>
<evidence type="ECO:0000256" key="1">
    <source>
        <dbReference type="SAM" id="MobiDB-lite"/>
    </source>
</evidence>
<dbReference type="AlphaFoldDB" id="A0A8T9BPR1"/>
<evidence type="ECO:0000313" key="2">
    <source>
        <dbReference type="EMBL" id="TVY21316.1"/>
    </source>
</evidence>
<protein>
    <submittedName>
        <fullName evidence="2">Uncharacterized protein</fullName>
    </submittedName>
</protein>
<feature type="compositionally biased region" description="Gly residues" evidence="1">
    <location>
        <begin position="167"/>
        <end position="177"/>
    </location>
</feature>
<name>A0A8T9BPR1_9HELO</name>
<feature type="region of interest" description="Disordered" evidence="1">
    <location>
        <begin position="167"/>
        <end position="229"/>
    </location>
</feature>
<feature type="compositionally biased region" description="Pro residues" evidence="1">
    <location>
        <begin position="197"/>
        <end position="209"/>
    </location>
</feature>
<gene>
    <name evidence="2" type="ORF">LARI1_G003078</name>
</gene>
<dbReference type="EMBL" id="QGMF01000020">
    <property type="protein sequence ID" value="TVY21316.1"/>
    <property type="molecule type" value="Genomic_DNA"/>
</dbReference>
<comment type="caution">
    <text evidence="2">The sequence shown here is derived from an EMBL/GenBank/DDBJ whole genome shotgun (WGS) entry which is preliminary data.</text>
</comment>
<accession>A0A8T9BPR1</accession>
<organism evidence="2 3">
    <name type="scientific">Lachnellula arida</name>
    <dbReference type="NCBI Taxonomy" id="1316785"/>
    <lineage>
        <taxon>Eukaryota</taxon>
        <taxon>Fungi</taxon>
        <taxon>Dikarya</taxon>
        <taxon>Ascomycota</taxon>
        <taxon>Pezizomycotina</taxon>
        <taxon>Leotiomycetes</taxon>
        <taxon>Helotiales</taxon>
        <taxon>Lachnaceae</taxon>
        <taxon>Lachnellula</taxon>
    </lineage>
</organism>
<evidence type="ECO:0000313" key="3">
    <source>
        <dbReference type="Proteomes" id="UP000469559"/>
    </source>
</evidence>
<keyword evidence="3" id="KW-1185">Reference proteome</keyword>
<reference evidence="2 3" key="1">
    <citation type="submission" date="2018-05" db="EMBL/GenBank/DDBJ databases">
        <title>Whole genome sequencing for identification of molecular markers to develop diagnostic detection tools for the regulated plant pathogen Lachnellula willkommii.</title>
        <authorList>
            <person name="Giroux E."/>
            <person name="Bilodeau G."/>
        </authorList>
    </citation>
    <scope>NUCLEOTIDE SEQUENCE [LARGE SCALE GENOMIC DNA]</scope>
    <source>
        <strain evidence="2 3">CBS 203.66</strain>
    </source>
</reference>
<dbReference type="Proteomes" id="UP000469559">
    <property type="component" value="Unassembled WGS sequence"/>
</dbReference>